<dbReference type="EMBL" id="LN829119">
    <property type="protein sequence ID" value="CPR18136.1"/>
    <property type="molecule type" value="Genomic_DNA"/>
</dbReference>
<evidence type="ECO:0000313" key="3">
    <source>
        <dbReference type="EMBL" id="CPR18136.1"/>
    </source>
</evidence>
<evidence type="ECO:0000256" key="1">
    <source>
        <dbReference type="ARBA" id="ARBA00022801"/>
    </source>
</evidence>
<name>A0A0D6JE31_9HYPH</name>
<dbReference type="KEGG" id="fiy:BN1229_v1_1574"/>
<dbReference type="KEGG" id="fil:BN1229_v1_1572"/>
<evidence type="ECO:0000313" key="4">
    <source>
        <dbReference type="Proteomes" id="UP000033187"/>
    </source>
</evidence>
<organism evidence="3 4">
    <name type="scientific">Candidatus Filomicrobium marinum</name>
    <dbReference type="NCBI Taxonomy" id="1608628"/>
    <lineage>
        <taxon>Bacteria</taxon>
        <taxon>Pseudomonadati</taxon>
        <taxon>Pseudomonadota</taxon>
        <taxon>Alphaproteobacteria</taxon>
        <taxon>Hyphomicrobiales</taxon>
        <taxon>Hyphomicrobiaceae</taxon>
        <taxon>Filomicrobium</taxon>
    </lineage>
</organism>
<dbReference type="InterPro" id="IPR029058">
    <property type="entry name" value="AB_hydrolase_fold"/>
</dbReference>
<dbReference type="GO" id="GO:0016787">
    <property type="term" value="F:hydrolase activity"/>
    <property type="evidence" value="ECO:0007669"/>
    <property type="project" value="UniProtKB-KW"/>
</dbReference>
<dbReference type="SUPFAM" id="SSF53474">
    <property type="entry name" value="alpha/beta-Hydrolases"/>
    <property type="match status" value="1"/>
</dbReference>
<keyword evidence="1" id="KW-0378">Hydrolase</keyword>
<dbReference type="InterPro" id="IPR052382">
    <property type="entry name" value="ABHD10_acyl-thioesterase"/>
</dbReference>
<reference evidence="4" key="1">
    <citation type="submission" date="2015-02" db="EMBL/GenBank/DDBJ databases">
        <authorList>
            <person name="Chooi Y.-H."/>
        </authorList>
    </citation>
    <scope>NUCLEOTIDE SEQUENCE [LARGE SCALE GENOMIC DNA]</scope>
    <source>
        <strain evidence="4">strain Y</strain>
    </source>
</reference>
<sequence>MSSGEPQFLDVGDGSKRRKIAYLTIPPPSANGLGLVWMIGLKSDMVSTKATALAEWAPANGFGLTRFEYSGHGSSSGEFTEATIGDWLEESRDVFTKVTHGRQILIGSSTGGHLALLLLRDLMRRDPAAADRIAAIVLIAPAWDLTEELMWKKLPAEAQREIMEKGVTYRPSEYGDPYPITQKFIEEGRNHLFKGEPFDPGRPVVILQGLLDPDVPAAHSRKLVEFIQSGWAELTEVPDGEHRMSRPQDLELLYQTIKRVADKVS</sequence>
<dbReference type="AlphaFoldDB" id="A0A0D6JE31"/>
<dbReference type="InterPro" id="IPR022742">
    <property type="entry name" value="Hydrolase_4"/>
</dbReference>
<keyword evidence="4" id="KW-1185">Reference proteome</keyword>
<dbReference type="Proteomes" id="UP000033187">
    <property type="component" value="Chromosome 1"/>
</dbReference>
<dbReference type="Pfam" id="PF12146">
    <property type="entry name" value="Hydrolase_4"/>
    <property type="match status" value="1"/>
</dbReference>
<dbReference type="OrthoDB" id="9813296at2"/>
<proteinExistence type="predicted"/>
<dbReference type="PANTHER" id="PTHR16138:SF7">
    <property type="entry name" value="PALMITOYL-PROTEIN THIOESTERASE ABHD10, MITOCHONDRIAL"/>
    <property type="match status" value="1"/>
</dbReference>
<accession>A0A0D6JE31</accession>
<dbReference type="RefSeq" id="WP_046477671.1">
    <property type="nucleotide sequence ID" value="NZ_LN829118.1"/>
</dbReference>
<gene>
    <name evidence="3" type="ORF">YBN1229_v1_1574</name>
</gene>
<feature type="domain" description="Serine aminopeptidase S33" evidence="2">
    <location>
        <begin position="50"/>
        <end position="157"/>
    </location>
</feature>
<protein>
    <recommendedName>
        <fullName evidence="2">Serine aminopeptidase S33 domain-containing protein</fullName>
    </recommendedName>
</protein>
<evidence type="ECO:0000259" key="2">
    <source>
        <dbReference type="Pfam" id="PF12146"/>
    </source>
</evidence>
<dbReference type="Gene3D" id="3.40.50.1820">
    <property type="entry name" value="alpha/beta hydrolase"/>
    <property type="match status" value="1"/>
</dbReference>
<dbReference type="PANTHER" id="PTHR16138">
    <property type="entry name" value="MYCOPHENOLIC ACID ACYL-GLUCURONIDE ESTERASE, MITOCHONDRIAL"/>
    <property type="match status" value="1"/>
</dbReference>